<comment type="caution">
    <text evidence="5">The sequence shown here is derived from an EMBL/GenBank/DDBJ whole genome shotgun (WGS) entry which is preliminary data.</text>
</comment>
<dbReference type="Pfam" id="PF12796">
    <property type="entry name" value="Ank_2"/>
    <property type="match status" value="2"/>
</dbReference>
<feature type="coiled-coil region" evidence="2">
    <location>
        <begin position="73"/>
        <end position="103"/>
    </location>
</feature>
<keyword evidence="1" id="KW-0040">ANK repeat</keyword>
<feature type="region of interest" description="Disordered" evidence="3">
    <location>
        <begin position="1"/>
        <end position="37"/>
    </location>
</feature>
<keyword evidence="6" id="KW-1185">Reference proteome</keyword>
<dbReference type="PANTHER" id="PTHR24148">
    <property type="entry name" value="ANKYRIN REPEAT DOMAIN-CONTAINING PROTEIN 39 HOMOLOG-RELATED"/>
    <property type="match status" value="1"/>
</dbReference>
<dbReference type="AlphaFoldDB" id="A0AAN7GSI5"/>
<feature type="repeat" description="ANK" evidence="1">
    <location>
        <begin position="635"/>
        <end position="659"/>
    </location>
</feature>
<evidence type="ECO:0000256" key="3">
    <source>
        <dbReference type="SAM" id="MobiDB-lite"/>
    </source>
</evidence>
<dbReference type="InterPro" id="IPR052895">
    <property type="entry name" value="HetReg/Transcr_Mod"/>
</dbReference>
<evidence type="ECO:0000259" key="4">
    <source>
        <dbReference type="Pfam" id="PF06985"/>
    </source>
</evidence>
<dbReference type="PROSITE" id="PS50297">
    <property type="entry name" value="ANK_REP_REGION"/>
    <property type="match status" value="2"/>
</dbReference>
<feature type="compositionally biased region" description="Basic residues" evidence="3">
    <location>
        <begin position="1"/>
        <end position="15"/>
    </location>
</feature>
<evidence type="ECO:0000256" key="2">
    <source>
        <dbReference type="SAM" id="Coils"/>
    </source>
</evidence>
<keyword evidence="2" id="KW-0175">Coiled coil</keyword>
<evidence type="ECO:0000256" key="1">
    <source>
        <dbReference type="PROSITE-ProRule" id="PRU00023"/>
    </source>
</evidence>
<dbReference type="Proteomes" id="UP001301958">
    <property type="component" value="Unassembled WGS sequence"/>
</dbReference>
<dbReference type="PROSITE" id="PS50088">
    <property type="entry name" value="ANK_REPEAT"/>
    <property type="match status" value="2"/>
</dbReference>
<dbReference type="EMBL" id="MU865356">
    <property type="protein sequence ID" value="KAK4225946.1"/>
    <property type="molecule type" value="Genomic_DNA"/>
</dbReference>
<feature type="domain" description="Heterokaryon incompatibility" evidence="4">
    <location>
        <begin position="185"/>
        <end position="292"/>
    </location>
</feature>
<dbReference type="InterPro" id="IPR036770">
    <property type="entry name" value="Ankyrin_rpt-contain_sf"/>
</dbReference>
<dbReference type="InterPro" id="IPR002110">
    <property type="entry name" value="Ankyrin_rpt"/>
</dbReference>
<dbReference type="Pfam" id="PF06985">
    <property type="entry name" value="HET"/>
    <property type="match status" value="1"/>
</dbReference>
<dbReference type="PANTHER" id="PTHR24148:SF78">
    <property type="entry name" value="HETEROKARYON INCOMPATIBILITY DOMAIN-CONTAINING PROTEIN"/>
    <property type="match status" value="1"/>
</dbReference>
<proteinExistence type="predicted"/>
<protein>
    <submittedName>
        <fullName evidence="5">Ankyrin repeat-containing domain protein</fullName>
    </submittedName>
</protein>
<dbReference type="Gene3D" id="1.25.40.20">
    <property type="entry name" value="Ankyrin repeat-containing domain"/>
    <property type="match status" value="2"/>
</dbReference>
<accession>A0AAN7GSI5</accession>
<sequence>MSIRKKWNSLKRRVRGARDASGNESPARIEIKGGAGGLRDSKELSVEAMPLGGTCEGGAAQLVHGQHREVKKMEVMEEKGEEVKEDMEEAEDVEQEMEDEEDGLLIFMEARGLLFPGDDDEEVKEVTTANLVTAVKAAKENEEEVHSKVCIRLLHLLPHSDQKAPIECRLTVLPSLSTSEGCRPYEALSYVWGSPLTTKSIRVNGHFNLVVTENLYAALMCLRDQFIQRILWVDAVCINQSEQEGALKERSEQVQAMARIYAQASRVLVWLGEVADGSDQALDEICAAAEISWSKASLTVLQEVAAARSILIECGPAEVDGYAFCLGLIVLNRILVFLVTAHSVSVLMRGSIFRSRRITTVLNQYEEMERFSLNIRPLSELVNLYHTREATDLRDKVYELLGICTDDLSDKVGQGLSANYQFPWEKVFRQLIYFLLSDKISVKTWPGKKTDLMKYKGYVLGEISSVNEDKAWNWQDRRLITITRFEDKKGPSQGQDKIVRLLLKSGNIDLEQKDDYLSRMAIHWAAVEGHARVVETFLEDDRVDPNDRMYGGDTALHLAVYHGHTTVVKLLLNCDRVDTKAKNGEGCAALHVAILQEKTPVLKLPLDSGKAYPDTYFLYRPMTLNIKRHPFLAMQKISGLHLAAYTGNQEAINMLLETGKVDFSDIPRPIELSIYNVQQLTPLSCAAFGGHTKALEILLDIRKPNKNSRDWEDMLETALQIERSQRHDGIIKSLLENGKVRQEGM</sequence>
<dbReference type="InterPro" id="IPR010730">
    <property type="entry name" value="HET"/>
</dbReference>
<dbReference type="SMART" id="SM00248">
    <property type="entry name" value="ANK"/>
    <property type="match status" value="5"/>
</dbReference>
<reference evidence="5" key="1">
    <citation type="journal article" date="2023" name="Mol. Phylogenet. Evol.">
        <title>Genome-scale phylogeny and comparative genomics of the fungal order Sordariales.</title>
        <authorList>
            <person name="Hensen N."/>
            <person name="Bonometti L."/>
            <person name="Westerberg I."/>
            <person name="Brannstrom I.O."/>
            <person name="Guillou S."/>
            <person name="Cros-Aarteil S."/>
            <person name="Calhoun S."/>
            <person name="Haridas S."/>
            <person name="Kuo A."/>
            <person name="Mondo S."/>
            <person name="Pangilinan J."/>
            <person name="Riley R."/>
            <person name="LaButti K."/>
            <person name="Andreopoulos B."/>
            <person name="Lipzen A."/>
            <person name="Chen C."/>
            <person name="Yan M."/>
            <person name="Daum C."/>
            <person name="Ng V."/>
            <person name="Clum A."/>
            <person name="Steindorff A."/>
            <person name="Ohm R.A."/>
            <person name="Martin F."/>
            <person name="Silar P."/>
            <person name="Natvig D.O."/>
            <person name="Lalanne C."/>
            <person name="Gautier V."/>
            <person name="Ament-Velasquez S.L."/>
            <person name="Kruys A."/>
            <person name="Hutchinson M.I."/>
            <person name="Powell A.J."/>
            <person name="Barry K."/>
            <person name="Miller A.N."/>
            <person name="Grigoriev I.V."/>
            <person name="Debuchy R."/>
            <person name="Gladieux P."/>
            <person name="Hiltunen Thoren M."/>
            <person name="Johannesson H."/>
        </authorList>
    </citation>
    <scope>NUCLEOTIDE SEQUENCE</scope>
    <source>
        <strain evidence="5">CBS 990.96</strain>
    </source>
</reference>
<evidence type="ECO:0000313" key="6">
    <source>
        <dbReference type="Proteomes" id="UP001301958"/>
    </source>
</evidence>
<feature type="repeat" description="ANK" evidence="1">
    <location>
        <begin position="551"/>
        <end position="573"/>
    </location>
</feature>
<organism evidence="5 6">
    <name type="scientific">Podospora fimiseda</name>
    <dbReference type="NCBI Taxonomy" id="252190"/>
    <lineage>
        <taxon>Eukaryota</taxon>
        <taxon>Fungi</taxon>
        <taxon>Dikarya</taxon>
        <taxon>Ascomycota</taxon>
        <taxon>Pezizomycotina</taxon>
        <taxon>Sordariomycetes</taxon>
        <taxon>Sordariomycetidae</taxon>
        <taxon>Sordariales</taxon>
        <taxon>Podosporaceae</taxon>
        <taxon>Podospora</taxon>
    </lineage>
</organism>
<evidence type="ECO:0000313" key="5">
    <source>
        <dbReference type="EMBL" id="KAK4225946.1"/>
    </source>
</evidence>
<dbReference type="SUPFAM" id="SSF48403">
    <property type="entry name" value="Ankyrin repeat"/>
    <property type="match status" value="1"/>
</dbReference>
<reference evidence="5" key="2">
    <citation type="submission" date="2023-05" db="EMBL/GenBank/DDBJ databases">
        <authorList>
            <consortium name="Lawrence Berkeley National Laboratory"/>
            <person name="Steindorff A."/>
            <person name="Hensen N."/>
            <person name="Bonometti L."/>
            <person name="Westerberg I."/>
            <person name="Brannstrom I.O."/>
            <person name="Guillou S."/>
            <person name="Cros-Aarteil S."/>
            <person name="Calhoun S."/>
            <person name="Haridas S."/>
            <person name="Kuo A."/>
            <person name="Mondo S."/>
            <person name="Pangilinan J."/>
            <person name="Riley R."/>
            <person name="Labutti K."/>
            <person name="Andreopoulos B."/>
            <person name="Lipzen A."/>
            <person name="Chen C."/>
            <person name="Yanf M."/>
            <person name="Daum C."/>
            <person name="Ng V."/>
            <person name="Clum A."/>
            <person name="Ohm R."/>
            <person name="Martin F."/>
            <person name="Silar P."/>
            <person name="Natvig D."/>
            <person name="Lalanne C."/>
            <person name="Gautier V."/>
            <person name="Ament-Velasquez S.L."/>
            <person name="Kruys A."/>
            <person name="Hutchinson M.I."/>
            <person name="Powell A.J."/>
            <person name="Barry K."/>
            <person name="Miller A.N."/>
            <person name="Grigoriev I.V."/>
            <person name="Debuchy R."/>
            <person name="Gladieux P."/>
            <person name="Thoren M.H."/>
            <person name="Johannesson H."/>
        </authorList>
    </citation>
    <scope>NUCLEOTIDE SEQUENCE</scope>
    <source>
        <strain evidence="5">CBS 990.96</strain>
    </source>
</reference>
<name>A0AAN7GSI5_9PEZI</name>
<gene>
    <name evidence="5" type="ORF">QBC38DRAFT_529993</name>
</gene>